<dbReference type="EMBL" id="CZPZ01000003">
    <property type="protein sequence ID" value="CUS32909.1"/>
    <property type="molecule type" value="Genomic_DNA"/>
</dbReference>
<dbReference type="Proteomes" id="UP000198736">
    <property type="component" value="Unassembled WGS sequence"/>
</dbReference>
<keyword evidence="2" id="KW-1185">Reference proteome</keyword>
<dbReference type="Pfam" id="PF14384">
    <property type="entry name" value="BrnA_antitoxin"/>
    <property type="match status" value="1"/>
</dbReference>
<dbReference type="OrthoDB" id="9796641at2"/>
<evidence type="ECO:0000313" key="1">
    <source>
        <dbReference type="EMBL" id="CUS32909.1"/>
    </source>
</evidence>
<evidence type="ECO:0008006" key="3">
    <source>
        <dbReference type="Google" id="ProtNLM"/>
    </source>
</evidence>
<dbReference type="STRING" id="1742973.COMA2_110157"/>
<evidence type="ECO:0000313" key="2">
    <source>
        <dbReference type="Proteomes" id="UP000198736"/>
    </source>
</evidence>
<dbReference type="AlphaFoldDB" id="A0A0S4L8I1"/>
<accession>A0A0S4L8I1</accession>
<dbReference type="InterPro" id="IPR025528">
    <property type="entry name" value="BrnA_antitoxin"/>
</dbReference>
<reference evidence="2" key="1">
    <citation type="submission" date="2015-10" db="EMBL/GenBank/DDBJ databases">
        <authorList>
            <person name="Luecker S."/>
            <person name="Luecker S."/>
        </authorList>
    </citation>
    <scope>NUCLEOTIDE SEQUENCE [LARGE SCALE GENOMIC DNA]</scope>
</reference>
<proteinExistence type="predicted"/>
<dbReference type="RefSeq" id="WP_090894700.1">
    <property type="nucleotide sequence ID" value="NZ_CZPZ01000003.1"/>
</dbReference>
<organism evidence="1 2">
    <name type="scientific">Candidatus Nitrospira nitrificans</name>
    <dbReference type="NCBI Taxonomy" id="1742973"/>
    <lineage>
        <taxon>Bacteria</taxon>
        <taxon>Pseudomonadati</taxon>
        <taxon>Nitrospirota</taxon>
        <taxon>Nitrospiria</taxon>
        <taxon>Nitrospirales</taxon>
        <taxon>Nitrospiraceae</taxon>
        <taxon>Nitrospira</taxon>
    </lineage>
</organism>
<gene>
    <name evidence="1" type="ORF">COMA2_110157</name>
</gene>
<name>A0A0S4L8I1_9BACT</name>
<protein>
    <recommendedName>
        <fullName evidence="3">3-oxoacyl-ACP synthase</fullName>
    </recommendedName>
</protein>
<sequence length="88" mass="10202">MKKISTKGRSKTNWTRVDSLSDRDIDYSDIPELDKNFFKSATLILPEPKTTVTIRLDQRVLEWFKAKGPGYQTRINALLRAYMEAHKG</sequence>